<feature type="region of interest" description="Disordered" evidence="1">
    <location>
        <begin position="668"/>
        <end position="704"/>
    </location>
</feature>
<reference evidence="3 4" key="1">
    <citation type="journal article" date="2014" name="PLoS Genet.">
        <title>Phylogenetically driven sequencing of extremely halophilic archaea reveals strategies for static and dynamic osmo-response.</title>
        <authorList>
            <person name="Becker E.A."/>
            <person name="Seitzer P.M."/>
            <person name="Tritt A."/>
            <person name="Larsen D."/>
            <person name="Krusor M."/>
            <person name="Yao A.I."/>
            <person name="Wu D."/>
            <person name="Madern D."/>
            <person name="Eisen J.A."/>
            <person name="Darling A.E."/>
            <person name="Facciotti M.T."/>
        </authorList>
    </citation>
    <scope>NUCLEOTIDE SEQUENCE [LARGE SCALE GENOMIC DNA]</scope>
    <source>
        <strain evidence="3 4">JCM 13560</strain>
    </source>
</reference>
<evidence type="ECO:0000313" key="4">
    <source>
        <dbReference type="Proteomes" id="UP000011575"/>
    </source>
</evidence>
<protein>
    <recommendedName>
        <fullName evidence="2">DUF7827 domain-containing protein</fullName>
    </recommendedName>
</protein>
<dbReference type="NCBIfam" id="NF045517">
    <property type="entry name" value="halo_surf_dom"/>
    <property type="match status" value="1"/>
</dbReference>
<sequence>MAVTDSNGDIVSDSNGEYTSGLITLNVVDEGYSPDNPFQGQEVTFTNDTIDAGEEYDLRRVTASEGGEVTNSQFVDTLVADEDDSVTIDTEGLEANDYFVRGGSLETQPSLSDTFEVRVQTLTTEFEDDTVEDDETTNLEIDSNRGEYSLNVSADGDLDDEELEAIFNTTGDFTVENPEDDDDEITLVDVQDSDELETNFTDIDTGEYEFTFESVDTDAEDTASIEVVAAGEGGVEFAESSYDVSQGDIAEITVELEDTQNGYVVIGDAEDDNYQANISITDGVDDADDADGEVTILFNTYTAGDDDTSVTIVEAEDEDDEAVLEDQDSDAQSLEQMLDTGDYEIISAAQDNPEDAFDNEDDVSSLLIEERTPAEMNLWRTTGDAQDDLADALDDDDEDAVEAVNTAVEDGAVTETDTIAIDAEDNSRSDILVHQITAGGLEGVLSSTDGETATEQLYEAIANVDSGADGDNATSLVLEEQNPGRNADPKTVDVSALSDTEFEDAFTVVYDDETSNYYVLLDVDELPESQLEKFEDGDEYEVEFTVQDERLLQGSGDEFEDDEHEDAYESANGSFDVEEAEADFDVNNDDEIEATATEDATVTGTANVAPSTEFSVRLRSTDDTSPRFTLTDDEVTLNDDGTFEASFDLSDQAANDTFEATFRQAAFDDQDAVDGVIVEDTTDDDSTDDDSTDDDSTDDDSTDD</sequence>
<keyword evidence="4" id="KW-1185">Reference proteome</keyword>
<dbReference type="EMBL" id="AOJI01000015">
    <property type="protein sequence ID" value="EMA69331.1"/>
    <property type="molecule type" value="Genomic_DNA"/>
</dbReference>
<organism evidence="3 4">
    <name type="scientific">Halorubrum aidingense JCM 13560</name>
    <dbReference type="NCBI Taxonomy" id="1230454"/>
    <lineage>
        <taxon>Archaea</taxon>
        <taxon>Methanobacteriati</taxon>
        <taxon>Methanobacteriota</taxon>
        <taxon>Stenosarchaea group</taxon>
        <taxon>Halobacteria</taxon>
        <taxon>Halobacteriales</taxon>
        <taxon>Haloferacaceae</taxon>
        <taxon>Halorubrum</taxon>
    </lineage>
</organism>
<dbReference type="Proteomes" id="UP000011575">
    <property type="component" value="Unassembled WGS sequence"/>
</dbReference>
<evidence type="ECO:0000259" key="2">
    <source>
        <dbReference type="Pfam" id="PF25162"/>
    </source>
</evidence>
<gene>
    <name evidence="3" type="ORF">C461_03183</name>
</gene>
<dbReference type="AlphaFoldDB" id="M0PGX8"/>
<accession>M0PGX8</accession>
<dbReference type="Pfam" id="PF25162">
    <property type="entry name" value="DUF7827"/>
    <property type="match status" value="1"/>
</dbReference>
<evidence type="ECO:0000313" key="3">
    <source>
        <dbReference type="EMBL" id="EMA69331.1"/>
    </source>
</evidence>
<name>M0PGX8_9EURY</name>
<feature type="compositionally biased region" description="Acidic residues" evidence="1">
    <location>
        <begin position="680"/>
        <end position="704"/>
    </location>
</feature>
<proteinExistence type="predicted"/>
<feature type="domain" description="DUF7827" evidence="2">
    <location>
        <begin position="227"/>
        <end position="346"/>
    </location>
</feature>
<evidence type="ECO:0000256" key="1">
    <source>
        <dbReference type="SAM" id="MobiDB-lite"/>
    </source>
</evidence>
<comment type="caution">
    <text evidence="3">The sequence shown here is derived from an EMBL/GenBank/DDBJ whole genome shotgun (WGS) entry which is preliminary data.</text>
</comment>
<feature type="non-terminal residue" evidence="3">
    <location>
        <position position="704"/>
    </location>
</feature>
<dbReference type="InterPro" id="IPR057149">
    <property type="entry name" value="DUF7827"/>
</dbReference>